<organism evidence="2 3">
    <name type="scientific">Halorussus aquaticus</name>
    <dbReference type="NCBI Taxonomy" id="2953748"/>
    <lineage>
        <taxon>Archaea</taxon>
        <taxon>Methanobacteriati</taxon>
        <taxon>Methanobacteriota</taxon>
        <taxon>Stenosarchaea group</taxon>
        <taxon>Halobacteria</taxon>
        <taxon>Halobacteriales</taxon>
        <taxon>Haladaptataceae</taxon>
        <taxon>Halorussus</taxon>
    </lineage>
</organism>
<evidence type="ECO:0008006" key="4">
    <source>
        <dbReference type="Google" id="ProtNLM"/>
    </source>
</evidence>
<dbReference type="AlphaFoldDB" id="A0ABD5Q0H2"/>
<protein>
    <recommendedName>
        <fullName evidence="4">PH domain-containing protein</fullName>
    </recommendedName>
</protein>
<evidence type="ECO:0000313" key="3">
    <source>
        <dbReference type="Proteomes" id="UP001595945"/>
    </source>
</evidence>
<proteinExistence type="predicted"/>
<feature type="transmembrane region" description="Helical" evidence="1">
    <location>
        <begin position="54"/>
        <end position="75"/>
    </location>
</feature>
<dbReference type="GeneID" id="73045238"/>
<keyword evidence="1" id="KW-0472">Membrane</keyword>
<evidence type="ECO:0000256" key="1">
    <source>
        <dbReference type="SAM" id="Phobius"/>
    </source>
</evidence>
<keyword evidence="1" id="KW-1133">Transmembrane helix</keyword>
<feature type="transmembrane region" description="Helical" evidence="1">
    <location>
        <begin position="87"/>
        <end position="107"/>
    </location>
</feature>
<accession>A0ABD5Q0H2</accession>
<dbReference type="Proteomes" id="UP001595945">
    <property type="component" value="Unassembled WGS sequence"/>
</dbReference>
<reference evidence="2 3" key="1">
    <citation type="journal article" date="2019" name="Int. J. Syst. Evol. Microbiol.">
        <title>The Global Catalogue of Microorganisms (GCM) 10K type strain sequencing project: providing services to taxonomists for standard genome sequencing and annotation.</title>
        <authorList>
            <consortium name="The Broad Institute Genomics Platform"/>
            <consortium name="The Broad Institute Genome Sequencing Center for Infectious Disease"/>
            <person name="Wu L."/>
            <person name="Ma J."/>
        </authorList>
    </citation>
    <scope>NUCLEOTIDE SEQUENCE [LARGE SCALE GENOMIC DNA]</scope>
    <source>
        <strain evidence="2 3">XZYJ18</strain>
    </source>
</reference>
<feature type="transmembrane region" description="Helical" evidence="1">
    <location>
        <begin position="119"/>
        <end position="141"/>
    </location>
</feature>
<keyword evidence="3" id="KW-1185">Reference proteome</keyword>
<keyword evidence="1" id="KW-0812">Transmembrane</keyword>
<feature type="transmembrane region" description="Helical" evidence="1">
    <location>
        <begin position="174"/>
        <end position="192"/>
    </location>
</feature>
<feature type="transmembrane region" description="Helical" evidence="1">
    <location>
        <begin position="198"/>
        <end position="215"/>
    </location>
</feature>
<comment type="caution">
    <text evidence="2">The sequence shown here is derived from an EMBL/GenBank/DDBJ whole genome shotgun (WGS) entry which is preliminary data.</text>
</comment>
<name>A0ABD5Q0H2_9EURY</name>
<dbReference type="RefSeq" id="WP_254266841.1">
    <property type="nucleotide sequence ID" value="NZ_CP100400.1"/>
</dbReference>
<feature type="transmembrane region" description="Helical" evidence="1">
    <location>
        <begin position="25"/>
        <end position="48"/>
    </location>
</feature>
<sequence length="293" mass="30995">MNSDPSPRDTTAADESAETPARDGFFGFLVGLYAATLVTPAVLVGVALRTAAGPGVLFFVLLGTAVVVAGAVGRVARRESLAVRLGATRWVWAAIVVPLAYLALPLVAALTGSTLPGPVGLVATLAAMFGLVGGIGVVAASHNRHVKAVLRDAPAEVEFDARAPERDRVRAKRAAGGLFVAGVLGFGVGIHFDFDPLRWLFQILVPMAAGLYGATNEREVRISKAGLVTGSPVHKRLRPWSAYESYDVTETAIVVRRSGWSPRGVRDVRRDPDDVDDPEAVAAALDRFLPRRD</sequence>
<gene>
    <name evidence="2" type="ORF">ACFO9K_07390</name>
</gene>
<evidence type="ECO:0000313" key="2">
    <source>
        <dbReference type="EMBL" id="MFC4824083.1"/>
    </source>
</evidence>
<dbReference type="EMBL" id="JBHSHT010000001">
    <property type="protein sequence ID" value="MFC4824083.1"/>
    <property type="molecule type" value="Genomic_DNA"/>
</dbReference>